<dbReference type="EMBL" id="CP003879">
    <property type="protein sequence ID" value="AFU67082.1"/>
    <property type="molecule type" value="Genomic_DNA"/>
</dbReference>
<proteinExistence type="predicted"/>
<protein>
    <submittedName>
        <fullName evidence="2">Uncharacterized protein</fullName>
    </submittedName>
</protein>
<reference evidence="2" key="1">
    <citation type="submission" date="2006-03" db="EMBL/GenBank/DDBJ databases">
        <authorList>
            <person name="Bowman J."/>
            <person name="Ferriera S."/>
            <person name="Johnson J."/>
            <person name="Kravitz S."/>
            <person name="Halpern A."/>
            <person name="Remington K."/>
            <person name="Beeson K."/>
            <person name="Tran B."/>
            <person name="Rogers Y.-H."/>
            <person name="Friedman R."/>
            <person name="Venter J.C."/>
        </authorList>
    </citation>
    <scope>NUCLEOTIDE SEQUENCE [LARGE SCALE GENOMIC DNA]</scope>
    <source>
        <strain evidence="2">ATCC 700755</strain>
    </source>
</reference>
<organism evidence="2 3">
    <name type="scientific">Psychroflexus torquis (strain ATCC 700755 / CIP 106069 / ACAM 623)</name>
    <dbReference type="NCBI Taxonomy" id="313595"/>
    <lineage>
        <taxon>Bacteria</taxon>
        <taxon>Pseudomonadati</taxon>
        <taxon>Bacteroidota</taxon>
        <taxon>Flavobacteriia</taxon>
        <taxon>Flavobacteriales</taxon>
        <taxon>Flavobacteriaceae</taxon>
        <taxon>Psychroflexus</taxon>
    </lineage>
</organism>
<evidence type="ECO:0000313" key="3">
    <source>
        <dbReference type="Proteomes" id="UP000008514"/>
    </source>
</evidence>
<evidence type="ECO:0000256" key="1">
    <source>
        <dbReference type="SAM" id="Phobius"/>
    </source>
</evidence>
<sequence length="206" mass="23868">MKDILFKTKPRLFLFGGLISGFFFFLIVALFCLQVSNGEHQIIGYCFAGIFALFSIIILYQLFKIRILKISRNGITIKKYLLPQKTNLKFEEIKTIKQTEEKTKIYSGVNMFEKGFLLSNYKTIISLKNSEKIELISLSKTDFYEVEKLFFKLKRGEGKIKKPKTQFYIFNYLLENGGTLLLILFINILNIGLLSEIIKKTVANNV</sequence>
<dbReference type="AlphaFoldDB" id="Q1VPE6"/>
<keyword evidence="1" id="KW-0812">Transmembrane</keyword>
<feature type="transmembrane region" description="Helical" evidence="1">
    <location>
        <begin position="42"/>
        <end position="63"/>
    </location>
</feature>
<keyword evidence="1" id="KW-1133">Transmembrane helix</keyword>
<name>Q1VPE6_PSYTT</name>
<reference evidence="2" key="2">
    <citation type="submission" date="2012-09" db="EMBL/GenBank/DDBJ databases">
        <title>The complete sequence of Psychroflexus torquis an extreme psychrophile from sea-ice that is stimulated by light.</title>
        <authorList>
            <person name="Feng S."/>
            <person name="Powell S.M."/>
            <person name="Bowman J.P."/>
        </authorList>
    </citation>
    <scope>NUCLEOTIDE SEQUENCE [LARGE SCALE GENOMIC DNA]</scope>
    <source>
        <strain evidence="2">ATCC 700755</strain>
    </source>
</reference>
<dbReference type="Proteomes" id="UP000008514">
    <property type="component" value="Chromosome"/>
</dbReference>
<keyword evidence="3" id="KW-1185">Reference proteome</keyword>
<accession>Q1VPE6</accession>
<dbReference type="KEGG" id="ptq:P700755_000002"/>
<dbReference type="RefSeq" id="WP_015022702.1">
    <property type="nucleotide sequence ID" value="NC_018721.1"/>
</dbReference>
<gene>
    <name evidence="2" type="ordered locus">P700755_000002</name>
</gene>
<feature type="transmembrane region" description="Helical" evidence="1">
    <location>
        <begin position="169"/>
        <end position="189"/>
    </location>
</feature>
<feature type="transmembrane region" description="Helical" evidence="1">
    <location>
        <begin position="12"/>
        <end position="36"/>
    </location>
</feature>
<keyword evidence="1" id="KW-0472">Membrane</keyword>
<evidence type="ECO:0000313" key="2">
    <source>
        <dbReference type="EMBL" id="AFU67082.1"/>
    </source>
</evidence>
<dbReference type="HOGENOM" id="CLU_1331047_0_0_10"/>